<dbReference type="EMBL" id="JBHMBW010000002">
    <property type="protein sequence ID" value="MFB9621830.1"/>
    <property type="molecule type" value="Genomic_DNA"/>
</dbReference>
<evidence type="ECO:0000313" key="3">
    <source>
        <dbReference type="Proteomes" id="UP001589532"/>
    </source>
</evidence>
<sequence>MTDEHPEARRRLAEAQGRVVAALVAGAAVPEGFDPERMRVQALSLVAKRRSVVARIRPDAAAAAGPDLVAEFAAYARSRSAPPTGYRADADDFAAWLRERGRMPDPPRKPRWWSRFLP</sequence>
<dbReference type="Pfam" id="PF26136">
    <property type="entry name" value="SCO6045_C"/>
    <property type="match status" value="1"/>
</dbReference>
<name>A0ABV5RR83_9ACTN</name>
<reference evidence="2 3" key="1">
    <citation type="submission" date="2024-09" db="EMBL/GenBank/DDBJ databases">
        <authorList>
            <person name="Sun Q."/>
            <person name="Mori K."/>
        </authorList>
    </citation>
    <scope>NUCLEOTIDE SEQUENCE [LARGE SCALE GENOMIC DNA]</scope>
    <source>
        <strain evidence="2 3">JCM 3143</strain>
    </source>
</reference>
<feature type="domain" description="SCO6045-like C-terminal" evidence="1">
    <location>
        <begin position="13"/>
        <end position="99"/>
    </location>
</feature>
<evidence type="ECO:0000313" key="2">
    <source>
        <dbReference type="EMBL" id="MFB9621830.1"/>
    </source>
</evidence>
<dbReference type="RefSeq" id="WP_344992815.1">
    <property type="nucleotide sequence ID" value="NZ_BAAAXV010000005.1"/>
</dbReference>
<accession>A0ABV5RR83</accession>
<organism evidence="2 3">
    <name type="scientific">Nonomuraea helvata</name>
    <dbReference type="NCBI Taxonomy" id="37484"/>
    <lineage>
        <taxon>Bacteria</taxon>
        <taxon>Bacillati</taxon>
        <taxon>Actinomycetota</taxon>
        <taxon>Actinomycetes</taxon>
        <taxon>Streptosporangiales</taxon>
        <taxon>Streptosporangiaceae</taxon>
        <taxon>Nonomuraea</taxon>
    </lineage>
</organism>
<gene>
    <name evidence="2" type="ORF">ACFFSA_01935</name>
</gene>
<keyword evidence="3" id="KW-1185">Reference proteome</keyword>
<protein>
    <recommendedName>
        <fullName evidence="1">SCO6045-like C-terminal domain-containing protein</fullName>
    </recommendedName>
</protein>
<evidence type="ECO:0000259" key="1">
    <source>
        <dbReference type="Pfam" id="PF26136"/>
    </source>
</evidence>
<dbReference type="InterPro" id="IPR058711">
    <property type="entry name" value="SCO6045-like_C"/>
</dbReference>
<proteinExistence type="predicted"/>
<comment type="caution">
    <text evidence="2">The sequence shown here is derived from an EMBL/GenBank/DDBJ whole genome shotgun (WGS) entry which is preliminary data.</text>
</comment>
<dbReference type="Proteomes" id="UP001589532">
    <property type="component" value="Unassembled WGS sequence"/>
</dbReference>